<evidence type="ECO:0000313" key="3">
    <source>
        <dbReference type="Proteomes" id="UP000179807"/>
    </source>
</evidence>
<protein>
    <submittedName>
        <fullName evidence="2">Uncharacterized protein</fullName>
    </submittedName>
</protein>
<dbReference type="PANTHER" id="PTHR47026">
    <property type="entry name" value="PIGMENTOSA GTPASE REGULATOR-LIKE PROTEIN, PUTATIVE-RELATED"/>
    <property type="match status" value="1"/>
</dbReference>
<dbReference type="GeneID" id="94838634"/>
<sequence>MYRFAPSTVPCLGPKSRPNHKIENAMISFEGQISKRITDQKLIDSLNRDTTIRIRPPATGDKRKSSNSSPRMKKKNTQQQPPTRFPSFNSPPYRRPISKPELDEMSQDFLDDPEKNIPDDILDCRYIKSQLKKLRSYYVQQRNYMDAFPVHKCLILLDAKIWELDHYYDKFWGIRHNMIRHQEIEQLVKRYLEEWEANFEDFLECIELEAEQIEEENRMELEEFDSLIPDELVIEFRKPSRRLLDIRQAERRLALDNQIASAIQLQKLADKLEEVEADNAYRKQQRIIRQRRNRVIKAQNNRINAFLEHTNSVKRVMIQTRDKLISGYMFRLKDLDKKLDQEAQELNIDIETICDPQLDEERADYVAQEEMGTKTPKSNPAAGFNSSRRRKANSATMRYVDKSQKSTITPVTPRQCKTVKRR</sequence>
<reference evidence="2" key="1">
    <citation type="submission" date="2016-10" db="EMBL/GenBank/DDBJ databases">
        <authorList>
            <person name="Benchimol M."/>
            <person name="Almeida L.G."/>
            <person name="Vasconcelos A.T."/>
            <person name="Perreira-Neves A."/>
            <person name="Rosa I.A."/>
            <person name="Tasca T."/>
            <person name="Bogo M.R."/>
            <person name="de Souza W."/>
        </authorList>
    </citation>
    <scope>NUCLEOTIDE SEQUENCE [LARGE SCALE GENOMIC DNA]</scope>
    <source>
        <strain evidence="2">K</strain>
    </source>
</reference>
<keyword evidence="3" id="KW-1185">Reference proteome</keyword>
<feature type="region of interest" description="Disordered" evidence="1">
    <location>
        <begin position="369"/>
        <end position="422"/>
    </location>
</feature>
<name>A0A1J4K758_9EUKA</name>
<dbReference type="EMBL" id="MLAK01000707">
    <property type="protein sequence ID" value="OHT07027.1"/>
    <property type="molecule type" value="Genomic_DNA"/>
</dbReference>
<accession>A0A1J4K758</accession>
<dbReference type="PANTHER" id="PTHR47026:SF2">
    <property type="entry name" value="FLAGELLAR ASSOCIATED PROTEIN"/>
    <property type="match status" value="1"/>
</dbReference>
<organism evidence="2 3">
    <name type="scientific">Tritrichomonas foetus</name>
    <dbReference type="NCBI Taxonomy" id="1144522"/>
    <lineage>
        <taxon>Eukaryota</taxon>
        <taxon>Metamonada</taxon>
        <taxon>Parabasalia</taxon>
        <taxon>Tritrichomonadida</taxon>
        <taxon>Tritrichomonadidae</taxon>
        <taxon>Tritrichomonas</taxon>
    </lineage>
</organism>
<evidence type="ECO:0000256" key="1">
    <source>
        <dbReference type="SAM" id="MobiDB-lite"/>
    </source>
</evidence>
<dbReference type="Proteomes" id="UP000179807">
    <property type="component" value="Unassembled WGS sequence"/>
</dbReference>
<dbReference type="VEuPathDB" id="TrichDB:TRFO_24752"/>
<dbReference type="RefSeq" id="XP_068360163.1">
    <property type="nucleotide sequence ID" value="XM_068503930.1"/>
</dbReference>
<dbReference type="AlphaFoldDB" id="A0A1J4K758"/>
<comment type="caution">
    <text evidence="2">The sequence shown here is derived from an EMBL/GenBank/DDBJ whole genome shotgun (WGS) entry which is preliminary data.</text>
</comment>
<gene>
    <name evidence="2" type="ORF">TRFO_24752</name>
</gene>
<feature type="region of interest" description="Disordered" evidence="1">
    <location>
        <begin position="48"/>
        <end position="99"/>
    </location>
</feature>
<feature type="compositionally biased region" description="Polar residues" evidence="1">
    <location>
        <begin position="77"/>
        <end position="90"/>
    </location>
</feature>
<proteinExistence type="predicted"/>
<evidence type="ECO:0000313" key="2">
    <source>
        <dbReference type="EMBL" id="OHT07027.1"/>
    </source>
</evidence>